<evidence type="ECO:0000313" key="1">
    <source>
        <dbReference type="EMBL" id="CAD8050447.1"/>
    </source>
</evidence>
<sequence>MSEEEADDTPILDIKPAQTKEENYPAWMRELLTKEKKFNDMLESVKTEIQQVDKGLRELDEKKKTFKQVQRDYRPQKIQKQPEIQGDYHQYYSQLKYERNNKLSFSLINSPVASQILCFLQNPIKMCLVLQRVCQKWNQVFNSTLVWMTLINHTFGENIQKQILQENYKIFGVSIYKLLLTSIKFIKQNSQTFTLTKDQVKLCQNGLQLIQRLLCIPEDCYIKNKLITDLQSSEFKSSLDSLLETHNHIVKQEAINLKITLQGINNYAYKTLNGISDLMKLKYRLNDQENNIILPSKYFYELVSEDAKISINLSNPEDDYRKLKNLKEFNKFIVAKMNGQPLYMNLQFKKNEIFGNGEDEQRNLIVFHAQIRFDVQNINKQLINGVEYYGEGELIIETRQEKNHYDIFIVQDLKQKFYIIGSSASDTILFEFL</sequence>
<gene>
    <name evidence="1" type="ORF">PPRIM_AZ9-3.1.T0170062</name>
</gene>
<dbReference type="AlphaFoldDB" id="A0A8S1K6P4"/>
<reference evidence="1" key="1">
    <citation type="submission" date="2021-01" db="EMBL/GenBank/DDBJ databases">
        <authorList>
            <consortium name="Genoscope - CEA"/>
            <person name="William W."/>
        </authorList>
    </citation>
    <scope>NUCLEOTIDE SEQUENCE</scope>
</reference>
<name>A0A8S1K6P4_PARPR</name>
<dbReference type="EMBL" id="CAJJDM010000012">
    <property type="protein sequence ID" value="CAD8050447.1"/>
    <property type="molecule type" value="Genomic_DNA"/>
</dbReference>
<evidence type="ECO:0008006" key="3">
    <source>
        <dbReference type="Google" id="ProtNLM"/>
    </source>
</evidence>
<proteinExistence type="predicted"/>
<comment type="caution">
    <text evidence="1">The sequence shown here is derived from an EMBL/GenBank/DDBJ whole genome shotgun (WGS) entry which is preliminary data.</text>
</comment>
<evidence type="ECO:0000313" key="2">
    <source>
        <dbReference type="Proteomes" id="UP000688137"/>
    </source>
</evidence>
<accession>A0A8S1K6P4</accession>
<keyword evidence="2" id="KW-1185">Reference proteome</keyword>
<dbReference type="OMA" id="NPEDDYR"/>
<organism evidence="1 2">
    <name type="scientific">Paramecium primaurelia</name>
    <dbReference type="NCBI Taxonomy" id="5886"/>
    <lineage>
        <taxon>Eukaryota</taxon>
        <taxon>Sar</taxon>
        <taxon>Alveolata</taxon>
        <taxon>Ciliophora</taxon>
        <taxon>Intramacronucleata</taxon>
        <taxon>Oligohymenophorea</taxon>
        <taxon>Peniculida</taxon>
        <taxon>Parameciidae</taxon>
        <taxon>Paramecium</taxon>
    </lineage>
</organism>
<dbReference type="Proteomes" id="UP000688137">
    <property type="component" value="Unassembled WGS sequence"/>
</dbReference>
<protein>
    <recommendedName>
        <fullName evidence="3">F-box domain-containing protein</fullName>
    </recommendedName>
</protein>